<dbReference type="NCBIfam" id="TIGR00590">
    <property type="entry name" value="pcna"/>
    <property type="match status" value="1"/>
</dbReference>
<evidence type="ECO:0000256" key="2">
    <source>
        <dbReference type="ARBA" id="ARBA00023125"/>
    </source>
</evidence>
<dbReference type="InterPro" id="IPR022649">
    <property type="entry name" value="Pr_cel_nuc_antig_C"/>
</dbReference>
<dbReference type="Pfam" id="PF02747">
    <property type="entry name" value="PCNA_C"/>
    <property type="match status" value="1"/>
</dbReference>
<evidence type="ECO:0000256" key="1">
    <source>
        <dbReference type="ARBA" id="ARBA00010462"/>
    </source>
</evidence>
<dbReference type="Gene3D" id="3.70.10.10">
    <property type="match status" value="1"/>
</dbReference>
<protein>
    <recommendedName>
        <fullName evidence="6">Proliferating cell nuclear antigen PCNA N-terminal domain-containing protein</fullName>
    </recommendedName>
</protein>
<dbReference type="GO" id="GO:0006298">
    <property type="term" value="P:mismatch repair"/>
    <property type="evidence" value="ECO:0007669"/>
    <property type="project" value="TreeGrafter"/>
</dbReference>
<comment type="similarity">
    <text evidence="1">Belongs to the PCNA family.</text>
</comment>
<dbReference type="GO" id="GO:0019985">
    <property type="term" value="P:translesion synthesis"/>
    <property type="evidence" value="ECO:0007669"/>
    <property type="project" value="TreeGrafter"/>
</dbReference>
<evidence type="ECO:0000259" key="3">
    <source>
        <dbReference type="Pfam" id="PF00705"/>
    </source>
</evidence>
<dbReference type="EMBL" id="MN740370">
    <property type="protein sequence ID" value="QHU03170.1"/>
    <property type="molecule type" value="Genomic_DNA"/>
</dbReference>
<dbReference type="SUPFAM" id="SSF55979">
    <property type="entry name" value="DNA clamp"/>
    <property type="match status" value="2"/>
</dbReference>
<dbReference type="GO" id="GO:0003677">
    <property type="term" value="F:DNA binding"/>
    <property type="evidence" value="ECO:0007669"/>
    <property type="project" value="UniProtKB-KW"/>
</dbReference>
<dbReference type="InterPro" id="IPR000730">
    <property type="entry name" value="Pr_cel_nuc_antig"/>
</dbReference>
<keyword evidence="2" id="KW-0238">DNA-binding</keyword>
<dbReference type="GO" id="GO:0030337">
    <property type="term" value="F:DNA polymerase processivity factor activity"/>
    <property type="evidence" value="ECO:0007669"/>
    <property type="project" value="InterPro"/>
</dbReference>
<evidence type="ECO:0000313" key="5">
    <source>
        <dbReference type="EMBL" id="QHU03170.1"/>
    </source>
</evidence>
<dbReference type="InterPro" id="IPR046938">
    <property type="entry name" value="DNA_clamp_sf"/>
</dbReference>
<feature type="domain" description="Proliferating cell nuclear antigen PCNA C-terminal" evidence="4">
    <location>
        <begin position="148"/>
        <end position="265"/>
    </location>
</feature>
<organism evidence="5">
    <name type="scientific">viral metagenome</name>
    <dbReference type="NCBI Taxonomy" id="1070528"/>
    <lineage>
        <taxon>unclassified sequences</taxon>
        <taxon>metagenomes</taxon>
        <taxon>organismal metagenomes</taxon>
    </lineage>
</organism>
<dbReference type="GO" id="GO:0006275">
    <property type="term" value="P:regulation of DNA replication"/>
    <property type="evidence" value="ECO:0007669"/>
    <property type="project" value="InterPro"/>
</dbReference>
<dbReference type="Pfam" id="PF00705">
    <property type="entry name" value="PCNA_N"/>
    <property type="match status" value="1"/>
</dbReference>
<evidence type="ECO:0008006" key="6">
    <source>
        <dbReference type="Google" id="ProtNLM"/>
    </source>
</evidence>
<accession>A0A6C0JE90</accession>
<dbReference type="AlphaFoldDB" id="A0A6C0JE90"/>
<dbReference type="PANTHER" id="PTHR11352:SF0">
    <property type="entry name" value="PROLIFERATING CELL NUCLEAR ANTIGEN"/>
    <property type="match status" value="1"/>
</dbReference>
<sequence length="268" mass="30071">MKIVITDAIKSAKLSIIFSNLKSFASFVTLRFKEEGLYMQVMDFSKVCLFECNIHKDWFNEYDFQKNDDIESLTLSSLIISKIISTFVDGQTMTISANNTSDKVSMSFTGSNSSYNKHFEMPIIDNEDDIVTIPNSSEIGTGTSEVDIALPSSNFAELIGQFQVFNDTIQLTFSDEGISMMASGDEGSMTADMSLDDVIEYSIAEDTTLVQSFALRYISTMCSFGKIAEEVSMEFNEHYPMVLIYNFGETESESTCNLRFYLAPKIED</sequence>
<evidence type="ECO:0000259" key="4">
    <source>
        <dbReference type="Pfam" id="PF02747"/>
    </source>
</evidence>
<dbReference type="PRINTS" id="PR00339">
    <property type="entry name" value="PCNACYCLIN"/>
</dbReference>
<dbReference type="GO" id="GO:0006272">
    <property type="term" value="P:leading strand elongation"/>
    <property type="evidence" value="ECO:0007669"/>
    <property type="project" value="TreeGrafter"/>
</dbReference>
<reference evidence="5" key="1">
    <citation type="journal article" date="2020" name="Nature">
        <title>Giant virus diversity and host interactions through global metagenomics.</title>
        <authorList>
            <person name="Schulz F."/>
            <person name="Roux S."/>
            <person name="Paez-Espino D."/>
            <person name="Jungbluth S."/>
            <person name="Walsh D.A."/>
            <person name="Denef V.J."/>
            <person name="McMahon K.D."/>
            <person name="Konstantinidis K.T."/>
            <person name="Eloe-Fadrosh E.A."/>
            <person name="Kyrpides N.C."/>
            <person name="Woyke T."/>
        </authorList>
    </citation>
    <scope>NUCLEOTIDE SEQUENCE</scope>
    <source>
        <strain evidence="5">GVMAG-M-3300025890-48</strain>
    </source>
</reference>
<proteinExistence type="inferred from homology"/>
<dbReference type="GO" id="GO:0043626">
    <property type="term" value="C:PCNA complex"/>
    <property type="evidence" value="ECO:0007669"/>
    <property type="project" value="TreeGrafter"/>
</dbReference>
<name>A0A6C0JE90_9ZZZZ</name>
<dbReference type="InterPro" id="IPR022648">
    <property type="entry name" value="Pr_cel_nuc_antig_N"/>
</dbReference>
<dbReference type="PANTHER" id="PTHR11352">
    <property type="entry name" value="PROLIFERATING CELL NUCLEAR ANTIGEN"/>
    <property type="match status" value="1"/>
</dbReference>
<feature type="domain" description="Proliferating cell nuclear antigen PCNA N-terminal" evidence="3">
    <location>
        <begin position="14"/>
        <end position="126"/>
    </location>
</feature>